<evidence type="ECO:0000313" key="1">
    <source>
        <dbReference type="EMBL" id="NFA60822.1"/>
    </source>
</evidence>
<reference evidence="1 2" key="1">
    <citation type="submission" date="2019-02" db="EMBL/GenBank/DDBJ databases">
        <title>Genome sequencing of Clostridium botulinum clinical isolates.</title>
        <authorList>
            <person name="Brunt J."/>
            <person name="Van Vliet A.H.M."/>
            <person name="Stringer S.C."/>
            <person name="Grant K.A."/>
            <person name="Carter A.C."/>
            <person name="Peck M.W."/>
        </authorList>
    </citation>
    <scope>NUCLEOTIDE SEQUENCE [LARGE SCALE GENOMIC DNA]</scope>
    <source>
        <strain evidence="1 2">R1125/03</strain>
    </source>
</reference>
<dbReference type="GO" id="GO:0006508">
    <property type="term" value="P:proteolysis"/>
    <property type="evidence" value="ECO:0007669"/>
    <property type="project" value="UniProtKB-KW"/>
</dbReference>
<organism evidence="1 2">
    <name type="scientific">Clostridium botulinum</name>
    <dbReference type="NCBI Taxonomy" id="1491"/>
    <lineage>
        <taxon>Bacteria</taxon>
        <taxon>Bacillati</taxon>
        <taxon>Bacillota</taxon>
        <taxon>Clostridia</taxon>
        <taxon>Eubacteriales</taxon>
        <taxon>Clostridiaceae</taxon>
        <taxon>Clostridium</taxon>
    </lineage>
</organism>
<sequence>MDIKKYLLKVLNSKEIIDMLPDKRVYFLHAVNPDKKLYLEYEIVNEYGVEYSEGNEDYTTYIVQLDIFSTGDYTELENTVKRIMIHNGFNRDMAADLYEKETGLYHCAMRFNISLPMD</sequence>
<dbReference type="AlphaFoldDB" id="A0A6M0T203"/>
<dbReference type="RefSeq" id="WP_163203576.1">
    <property type="nucleotide sequence ID" value="NZ_JACBDN010000001.1"/>
</dbReference>
<name>A0A6M0T203_CLOBO</name>
<dbReference type="Proteomes" id="UP000473089">
    <property type="component" value="Unassembled WGS sequence"/>
</dbReference>
<comment type="caution">
    <text evidence="1">The sequence shown here is derived from an EMBL/GenBank/DDBJ whole genome shotgun (WGS) entry which is preliminary data.</text>
</comment>
<protein>
    <submittedName>
        <fullName evidence="1">Prohead protease</fullName>
    </submittedName>
</protein>
<accession>A0A6M0T203</accession>
<dbReference type="GO" id="GO:0008233">
    <property type="term" value="F:peptidase activity"/>
    <property type="evidence" value="ECO:0007669"/>
    <property type="project" value="UniProtKB-KW"/>
</dbReference>
<proteinExistence type="predicted"/>
<gene>
    <name evidence="1" type="ORF">EXM42_10605</name>
</gene>
<keyword evidence="1" id="KW-0378">Hydrolase</keyword>
<dbReference type="EMBL" id="SGJP01000020">
    <property type="protein sequence ID" value="NFA60822.1"/>
    <property type="molecule type" value="Genomic_DNA"/>
</dbReference>
<keyword evidence="1" id="KW-0645">Protease</keyword>
<evidence type="ECO:0000313" key="2">
    <source>
        <dbReference type="Proteomes" id="UP000473089"/>
    </source>
</evidence>